<proteinExistence type="predicted"/>
<comment type="caution">
    <text evidence="2">The sequence shown here is derived from an EMBL/GenBank/DDBJ whole genome shotgun (WGS) entry which is preliminary data.</text>
</comment>
<sequence>METALDHYKGEDYITYCTDEKKWLRKLKWQAEQYPDHVKIIEENPDGGLVVHLPYSWFKAPAPPKKVGPMSEERRAASAERLAKARADKKHNESI</sequence>
<dbReference type="AlphaFoldDB" id="A0A644XC27"/>
<accession>A0A644XC27</accession>
<evidence type="ECO:0000256" key="1">
    <source>
        <dbReference type="SAM" id="MobiDB-lite"/>
    </source>
</evidence>
<name>A0A644XC27_9ZZZZ</name>
<protein>
    <submittedName>
        <fullName evidence="2">Uncharacterized protein</fullName>
    </submittedName>
</protein>
<organism evidence="2">
    <name type="scientific">bioreactor metagenome</name>
    <dbReference type="NCBI Taxonomy" id="1076179"/>
    <lineage>
        <taxon>unclassified sequences</taxon>
        <taxon>metagenomes</taxon>
        <taxon>ecological metagenomes</taxon>
    </lineage>
</organism>
<feature type="compositionally biased region" description="Basic and acidic residues" evidence="1">
    <location>
        <begin position="71"/>
        <end position="95"/>
    </location>
</feature>
<feature type="region of interest" description="Disordered" evidence="1">
    <location>
        <begin position="62"/>
        <end position="95"/>
    </location>
</feature>
<evidence type="ECO:0000313" key="2">
    <source>
        <dbReference type="EMBL" id="MPM13745.1"/>
    </source>
</evidence>
<gene>
    <name evidence="2" type="ORF">SDC9_60104</name>
</gene>
<dbReference type="EMBL" id="VSSQ01002166">
    <property type="protein sequence ID" value="MPM13745.1"/>
    <property type="molecule type" value="Genomic_DNA"/>
</dbReference>
<reference evidence="2" key="1">
    <citation type="submission" date="2019-08" db="EMBL/GenBank/DDBJ databases">
        <authorList>
            <person name="Kucharzyk K."/>
            <person name="Murdoch R.W."/>
            <person name="Higgins S."/>
            <person name="Loffler F."/>
        </authorList>
    </citation>
    <scope>NUCLEOTIDE SEQUENCE</scope>
</reference>